<name>A0A1I0H8A6_9GAMM</name>
<organism evidence="1 2">
    <name type="scientific">Marinobacter segnicrescens</name>
    <dbReference type="NCBI Taxonomy" id="430453"/>
    <lineage>
        <taxon>Bacteria</taxon>
        <taxon>Pseudomonadati</taxon>
        <taxon>Pseudomonadota</taxon>
        <taxon>Gammaproteobacteria</taxon>
        <taxon>Pseudomonadales</taxon>
        <taxon>Marinobacteraceae</taxon>
        <taxon>Marinobacter</taxon>
    </lineage>
</organism>
<keyword evidence="2" id="KW-1185">Reference proteome</keyword>
<accession>A0A1I0H8A6</accession>
<dbReference type="Proteomes" id="UP000198762">
    <property type="component" value="Unassembled WGS sequence"/>
</dbReference>
<dbReference type="AlphaFoldDB" id="A0A1I0H8A6"/>
<evidence type="ECO:0000313" key="2">
    <source>
        <dbReference type="Proteomes" id="UP000198762"/>
    </source>
</evidence>
<evidence type="ECO:0000313" key="1">
    <source>
        <dbReference type="EMBL" id="SET79869.1"/>
    </source>
</evidence>
<dbReference type="EMBL" id="FOHZ01000025">
    <property type="protein sequence ID" value="SET79869.1"/>
    <property type="molecule type" value="Genomic_DNA"/>
</dbReference>
<proteinExistence type="predicted"/>
<protein>
    <submittedName>
        <fullName evidence="1">Uncharacterized protein</fullName>
    </submittedName>
</protein>
<reference evidence="2" key="1">
    <citation type="submission" date="2016-10" db="EMBL/GenBank/DDBJ databases">
        <authorList>
            <person name="Varghese N."/>
            <person name="Submissions S."/>
        </authorList>
    </citation>
    <scope>NUCLEOTIDE SEQUENCE [LARGE SCALE GENOMIC DNA]</scope>
    <source>
        <strain evidence="2">CGMCC 1.6489</strain>
    </source>
</reference>
<dbReference type="STRING" id="430453.SAMN04487962_12525"/>
<dbReference type="RefSeq" id="WP_091854401.1">
    <property type="nucleotide sequence ID" value="NZ_FOHZ01000025.1"/>
</dbReference>
<sequence length="162" mass="18116">MIPAQTQILNEIHERLKNISKANGFSVDLRKLERARLTPFTTGEMPCINYWPQSDSLSEVLPGKHLRELSLMIEFYDNSGRSDPLTDKSALLANDAYQALWRAPEAPRIEDRPSENLGGLVDRLVLESIQPAIGEGQSPFCGAVMSINVRYRIDPHTLSVIA</sequence>
<gene>
    <name evidence="1" type="ORF">SAMN04487962_12525</name>
</gene>